<dbReference type="Proteomes" id="UP001596353">
    <property type="component" value="Unassembled WGS sequence"/>
</dbReference>
<reference evidence="2" key="1">
    <citation type="journal article" date="2019" name="Int. J. Syst. Evol. Microbiol.">
        <title>The Global Catalogue of Microorganisms (GCM) 10K type strain sequencing project: providing services to taxonomists for standard genome sequencing and annotation.</title>
        <authorList>
            <consortium name="The Broad Institute Genomics Platform"/>
            <consortium name="The Broad Institute Genome Sequencing Center for Infectious Disease"/>
            <person name="Wu L."/>
            <person name="Ma J."/>
        </authorList>
    </citation>
    <scope>NUCLEOTIDE SEQUENCE [LARGE SCALE GENOMIC DNA]</scope>
    <source>
        <strain evidence="2">CCUG 66188</strain>
    </source>
</reference>
<evidence type="ECO:0000313" key="2">
    <source>
        <dbReference type="Proteomes" id="UP001596353"/>
    </source>
</evidence>
<protein>
    <submittedName>
        <fullName evidence="1">Uncharacterized protein</fullName>
    </submittedName>
</protein>
<keyword evidence="2" id="KW-1185">Reference proteome</keyword>
<sequence length="208" mass="23441">MSGCLSDDEEYGMKTGDGLIVVWMNVDPRHDEELHDWYEGEHVAEVAAIDGVLSVRRFYDPSHALRYMAMFECVDETIEPGAGFQKMVENATPWTMRIRKLFGEERRRGNYRLLHAEGNTGEGAALLVVQSDITPEDGAFDSARPHGCLSYRAYVQMPPENAFRPEHQHLEIYEFDDKDAADSWRLSLGAGGETDLSVRTRTGTPVIT</sequence>
<name>A0ABW2B7N8_9RHOB</name>
<gene>
    <name evidence="1" type="ORF">ACFQFQ_22495</name>
</gene>
<accession>A0ABW2B7N8</accession>
<proteinExistence type="predicted"/>
<evidence type="ECO:0000313" key="1">
    <source>
        <dbReference type="EMBL" id="MFC6761604.1"/>
    </source>
</evidence>
<organism evidence="1 2">
    <name type="scientific">Sulfitobacter porphyrae</name>
    <dbReference type="NCBI Taxonomy" id="1246864"/>
    <lineage>
        <taxon>Bacteria</taxon>
        <taxon>Pseudomonadati</taxon>
        <taxon>Pseudomonadota</taxon>
        <taxon>Alphaproteobacteria</taxon>
        <taxon>Rhodobacterales</taxon>
        <taxon>Roseobacteraceae</taxon>
        <taxon>Sulfitobacter</taxon>
    </lineage>
</organism>
<dbReference type="EMBL" id="JBHSWG010000003">
    <property type="protein sequence ID" value="MFC6761604.1"/>
    <property type="molecule type" value="Genomic_DNA"/>
</dbReference>
<comment type="caution">
    <text evidence="1">The sequence shown here is derived from an EMBL/GenBank/DDBJ whole genome shotgun (WGS) entry which is preliminary data.</text>
</comment>